<feature type="region of interest" description="Disordered" evidence="1">
    <location>
        <begin position="994"/>
        <end position="1091"/>
    </location>
</feature>
<accession>A0A640KJC5</accession>
<proteinExistence type="predicted"/>
<organism evidence="3 4">
    <name type="scientific">Leishmania tarentolae</name>
    <name type="common">Sauroleishmania tarentolae</name>
    <dbReference type="NCBI Taxonomy" id="5689"/>
    <lineage>
        <taxon>Eukaryota</taxon>
        <taxon>Discoba</taxon>
        <taxon>Euglenozoa</taxon>
        <taxon>Kinetoplastea</taxon>
        <taxon>Metakinetoplastina</taxon>
        <taxon>Trypanosomatida</taxon>
        <taxon>Trypanosomatidae</taxon>
        <taxon>Leishmaniinae</taxon>
        <taxon>Leishmania</taxon>
        <taxon>lizard Leishmania</taxon>
    </lineage>
</organism>
<feature type="region of interest" description="Disordered" evidence="1">
    <location>
        <begin position="729"/>
        <end position="785"/>
    </location>
</feature>
<gene>
    <name evidence="3" type="ORF">LtaPh_2715600</name>
</gene>
<dbReference type="CDD" id="cd00038">
    <property type="entry name" value="CAP_ED"/>
    <property type="match status" value="1"/>
</dbReference>
<dbReference type="EMBL" id="BLBS01000037">
    <property type="protein sequence ID" value="GET89800.1"/>
    <property type="molecule type" value="Genomic_DNA"/>
</dbReference>
<keyword evidence="4" id="KW-1185">Reference proteome</keyword>
<dbReference type="VEuPathDB" id="TriTrypDB:LtaPh_2715600"/>
<dbReference type="Proteomes" id="UP000419144">
    <property type="component" value="Unassembled WGS sequence"/>
</dbReference>
<evidence type="ECO:0000259" key="2">
    <source>
        <dbReference type="PROSITE" id="PS50042"/>
    </source>
</evidence>
<dbReference type="InterPro" id="IPR014710">
    <property type="entry name" value="RmlC-like_jellyroll"/>
</dbReference>
<comment type="caution">
    <text evidence="3">The sequence shown here is derived from an EMBL/GenBank/DDBJ whole genome shotgun (WGS) entry which is preliminary data.</text>
</comment>
<feature type="region of interest" description="Disordered" evidence="1">
    <location>
        <begin position="392"/>
        <end position="411"/>
    </location>
</feature>
<evidence type="ECO:0000313" key="3">
    <source>
        <dbReference type="EMBL" id="GET89800.1"/>
    </source>
</evidence>
<reference evidence="3" key="1">
    <citation type="submission" date="2019-11" db="EMBL/GenBank/DDBJ databases">
        <title>Leishmania tarentolae CDS.</title>
        <authorList>
            <person name="Goto Y."/>
            <person name="Yamagishi J."/>
        </authorList>
    </citation>
    <scope>NUCLEOTIDE SEQUENCE [LARGE SCALE GENOMIC DNA]</scope>
    <source>
        <strain evidence="3">Parrot Tar II</strain>
    </source>
</reference>
<dbReference type="InterPro" id="IPR018490">
    <property type="entry name" value="cNMP-bd_dom_sf"/>
</dbReference>
<dbReference type="SUPFAM" id="SSF51206">
    <property type="entry name" value="cAMP-binding domain-like"/>
    <property type="match status" value="2"/>
</dbReference>
<feature type="compositionally biased region" description="Basic and acidic residues" evidence="1">
    <location>
        <begin position="1123"/>
        <end position="1137"/>
    </location>
</feature>
<dbReference type="PANTHER" id="PTHR24567:SF26">
    <property type="entry name" value="REGULATORY PROTEIN YEIL"/>
    <property type="match status" value="1"/>
</dbReference>
<name>A0A640KJC5_LEITA</name>
<protein>
    <recommendedName>
        <fullName evidence="2">Cyclic nucleotide-binding domain-containing protein</fullName>
    </recommendedName>
</protein>
<evidence type="ECO:0000313" key="4">
    <source>
        <dbReference type="Proteomes" id="UP000419144"/>
    </source>
</evidence>
<dbReference type="PANTHER" id="PTHR24567">
    <property type="entry name" value="CRP FAMILY TRANSCRIPTIONAL REGULATORY PROTEIN"/>
    <property type="match status" value="1"/>
</dbReference>
<dbReference type="InterPro" id="IPR000595">
    <property type="entry name" value="cNMP-bd_dom"/>
</dbReference>
<dbReference type="PROSITE" id="PS50042">
    <property type="entry name" value="CNMP_BINDING_3"/>
    <property type="match status" value="1"/>
</dbReference>
<dbReference type="GO" id="GO:0005829">
    <property type="term" value="C:cytosol"/>
    <property type="evidence" value="ECO:0007669"/>
    <property type="project" value="TreeGrafter"/>
</dbReference>
<dbReference type="OrthoDB" id="273265at2759"/>
<feature type="domain" description="Cyclic nucleotide-binding" evidence="2">
    <location>
        <begin position="535"/>
        <end position="556"/>
    </location>
</feature>
<sequence>MSTTTTPSEAKFATDDTLQCAPSARSNEMVRKMSRHGSALPLCMSRNQQEARRQSSSILSASRRRHRRSSCLLFNCNTASSTGMTVANGWGTLIGCTEANTEVGRAIQMCSVYPSMRVNGTAFENSLNLAHRQSIHVANGSFSFPSPRQVGGADVTGGIVSVLQDDGLRQRTMSISVVPESSVTLREALEESRSVLDLSQGSIRAGSIGGAGGYGSARNSLVAAGDIAARTLTFTGGSSMVPLACAMKRAAMWEILVVTVLTHRMMEVRFRRQRLRRVLERHLLPTLMKRKRSTGSVVPKDTRLRRSARACSGDATNRGALLDDAAAVPQGTYLRDHSAFFNSLHSATLLQSFAETMTRERFLPGDIIVRAGDGSQKSMYFLISGKCEVCTERGPQDGNDPAPAGEATDVNDTARYQQKISGSAASRPIKEVIMAGTTFGGVFGGSAFFAGTYRALSQCIVWVLRAEDFESIFRSFADRAMLDKYKETLRQHSLWWLKQRYNPAKCYGSIPIYRKLTKRMSSYLDDFTPVVKVRGETIFSQGDVAGDVYCMLEGTVLRQTKGVSGTYGEDGVAQRLSTNSFTALNVVGRYLMLGEEPHLVPGVQSYTCTIISRVALFFKVSGERFVNALLDDPLFYAQLRGQLMRQRQENMALHPECLAYVPLLQRFPAEKREELVQHARPRVIGRSVSLCDPAQNISDLLIIVSGSVRDPRHYSRKATKPLEVPATCEVENPDGTPGQHSGANSHVKGSRVDRRHGTLAPKSGQGADLDTFPASSSSTEDANAVPRHWSQIKAFDGNALRRSGPNPLNNVSTDMGEAVEEDALEWNFSFRDALLSSAISASMTSSSNIPNLKGSGTFSTSSAPVMSAQQQYLAMLESAPLVYPDESEDINPPLPVQPARRFVSTLGGSWEALLLDKWPNGWESMTTVEMWTISTRMLRLMYNSCPKPVQLSILNGLRHAQKQDLQLPTLPHTKLPPMSIYTYHGEAATAAAATAAKGGGAPRAKGSSRRGGDRKVAAPSTSVWATGGSGEETGVIEVVTRHSSTTRSTDRTKSTTRTVVVTAAKEANGEGSSRVPVSARQTTSGATPLLSKKIVHTSRTVADAIQEASSHEDEPQASTSARRIQDGRRRSLRRLREAATTQSASKVTPPEPTVDSNLLACYDGVVGAADPLMLRIVRDPVAVAPSKRGTRSAMPSSASMQSAQQSPLIASEVASAAAWPTLPVMQDRWFHAVPSYEPLPGTAHAAQTLASPPVFAPNSAALASACISSVSQHRKMLEGYVTYYATTASPACSVGKTSVDGASLTGEGVVGPAPAATLTCSPSQGELGTSHMHLPKLRAYTV</sequence>
<dbReference type="InterPro" id="IPR050397">
    <property type="entry name" value="Env_Response_Regulators"/>
</dbReference>
<dbReference type="Gene3D" id="2.60.120.10">
    <property type="entry name" value="Jelly Rolls"/>
    <property type="match status" value="2"/>
</dbReference>
<feature type="region of interest" description="Disordered" evidence="1">
    <location>
        <begin position="1105"/>
        <end position="1152"/>
    </location>
</feature>
<dbReference type="GO" id="GO:0003700">
    <property type="term" value="F:DNA-binding transcription factor activity"/>
    <property type="evidence" value="ECO:0007669"/>
    <property type="project" value="TreeGrafter"/>
</dbReference>
<evidence type="ECO:0000256" key="1">
    <source>
        <dbReference type="SAM" id="MobiDB-lite"/>
    </source>
</evidence>